<evidence type="ECO:0000259" key="3">
    <source>
        <dbReference type="Pfam" id="PF14432"/>
    </source>
</evidence>
<dbReference type="PANTHER" id="PTHR47926">
    <property type="entry name" value="PENTATRICOPEPTIDE REPEAT-CONTAINING PROTEIN"/>
    <property type="match status" value="1"/>
</dbReference>
<dbReference type="EMBL" id="NMUH01000285">
    <property type="protein sequence ID" value="MQL76188.1"/>
    <property type="molecule type" value="Genomic_DNA"/>
</dbReference>
<comment type="caution">
    <text evidence="4">The sequence shown here is derived from an EMBL/GenBank/DDBJ whole genome shotgun (WGS) entry which is preliminary data.</text>
</comment>
<dbReference type="FunFam" id="1.25.40.10:FF:000348">
    <property type="entry name" value="Pentatricopeptide repeat-containing protein chloroplastic"/>
    <property type="match status" value="1"/>
</dbReference>
<gene>
    <name evidence="4" type="ORF">Taro_008586</name>
</gene>
<name>A0A843TXL0_COLES</name>
<feature type="repeat" description="PPR" evidence="2">
    <location>
        <begin position="167"/>
        <end position="201"/>
    </location>
</feature>
<dbReference type="NCBIfam" id="TIGR00756">
    <property type="entry name" value="PPR"/>
    <property type="match status" value="8"/>
</dbReference>
<dbReference type="PANTHER" id="PTHR47926:SF373">
    <property type="entry name" value="TETRATRICOPEPTIDE-LIKE HELICAL DOMAIN SUPERFAMILY, DYW DOMAIN-CONTAINING PROTEIN"/>
    <property type="match status" value="1"/>
</dbReference>
<dbReference type="InterPro" id="IPR011990">
    <property type="entry name" value="TPR-like_helical_dom_sf"/>
</dbReference>
<feature type="repeat" description="PPR" evidence="2">
    <location>
        <begin position="264"/>
        <end position="298"/>
    </location>
</feature>
<dbReference type="GO" id="GO:0009451">
    <property type="term" value="P:RNA modification"/>
    <property type="evidence" value="ECO:0007669"/>
    <property type="project" value="InterPro"/>
</dbReference>
<dbReference type="FunFam" id="1.25.40.10:FF:000596">
    <property type="entry name" value="Pentatricopeptide repeat-containing protein, mitochondrial"/>
    <property type="match status" value="1"/>
</dbReference>
<dbReference type="GO" id="GO:0003723">
    <property type="term" value="F:RNA binding"/>
    <property type="evidence" value="ECO:0007669"/>
    <property type="project" value="InterPro"/>
</dbReference>
<sequence>MSPSFPALLSAASRARTLRQLKQLHGKALHHAFHGRLNHWVAVLVARCARLRAPLSYARPLFDSAPRPNAHAFTSMLKYYSQVGAAHGEALALLSRMRDLGVPPDAFAFPFLVKNCSGGSVGSMHAHVMKLGHGADQYVRNAIMDAYARQGRMEVSRKLFDEISETTVVDWNTMVSGYWKWGQEAEARRMFDAMPERNIISWTAMVSGYSKVGEVGKARRTFDSMPERSVVSWNAMLSGYVQNGLAEEALKLFAQMMDAGVRPDETTWVTVVSACSSKGDLALAESLVGFLEERGMKLNCFVKTAMVDMYAKCGNLARARQIFGEMGNRNSVSWNAMISGYARVGNLAASRELFDTMPERNVVSWNSMISGYVQNGKWTTAIELFKSMSRMKDVRADEVTMVSIISACGHLGALETGRWVVDFVAQNKIELSISGYNALIFMYSRCGCMEDAERIFQEMPARDIISYNSLITGFATHGHGIEALELMKKMMEEGIEPDRITFIGVLTACSHAGLAAEGREVFGSIENPTVDHYACMVDLLGRAGQLDAAKKLMDDMPMEPHAGVYGALLNACRIHRRHDLGEHAAGKLFMLEPENAGNYVLLANIYASAGRWDDVENIRQMMRERGVNKMTGYSWVESGGQVHHFMAGDQSHPRIKDIYKVLEEYGRKMRGLGYSADKSWSLRDVEEEEKEEMVGTHSEKLAIGFALLVTEPGTVVRVVKNLRICGDCHVAIKLISQLSGRELLVRDNNRFHCFRDGECSCQDFW</sequence>
<dbReference type="InterPro" id="IPR046849">
    <property type="entry name" value="E2_motif"/>
</dbReference>
<feature type="repeat" description="PPR" evidence="2">
    <location>
        <begin position="330"/>
        <end position="364"/>
    </location>
</feature>
<dbReference type="Gene3D" id="1.25.40.10">
    <property type="entry name" value="Tetratricopeptide repeat domain"/>
    <property type="match status" value="5"/>
</dbReference>
<dbReference type="InterPro" id="IPR032867">
    <property type="entry name" value="DYW_dom"/>
</dbReference>
<dbReference type="AlphaFoldDB" id="A0A843TXL0"/>
<dbReference type="InterPro" id="IPR046848">
    <property type="entry name" value="E_motif"/>
</dbReference>
<dbReference type="OrthoDB" id="185373at2759"/>
<evidence type="ECO:0000313" key="4">
    <source>
        <dbReference type="EMBL" id="MQL76188.1"/>
    </source>
</evidence>
<accession>A0A843TXL0</accession>
<dbReference type="Pfam" id="PF14432">
    <property type="entry name" value="DYW_deaminase"/>
    <property type="match status" value="1"/>
</dbReference>
<feature type="domain" description="DYW" evidence="3">
    <location>
        <begin position="673"/>
        <end position="765"/>
    </location>
</feature>
<dbReference type="Pfam" id="PF20430">
    <property type="entry name" value="Eplus_motif"/>
    <property type="match status" value="1"/>
</dbReference>
<evidence type="ECO:0000256" key="1">
    <source>
        <dbReference type="ARBA" id="ARBA00022737"/>
    </source>
</evidence>
<feature type="repeat" description="PPR" evidence="2">
    <location>
        <begin position="595"/>
        <end position="629"/>
    </location>
</feature>
<dbReference type="FunFam" id="1.25.40.10:FF:000184">
    <property type="entry name" value="Pentatricopeptide repeat-containing protein, chloroplastic"/>
    <property type="match status" value="1"/>
</dbReference>
<keyword evidence="1" id="KW-0677">Repeat</keyword>
<dbReference type="Pfam" id="PF01535">
    <property type="entry name" value="PPR"/>
    <property type="match status" value="4"/>
</dbReference>
<dbReference type="GO" id="GO:0008270">
    <property type="term" value="F:zinc ion binding"/>
    <property type="evidence" value="ECO:0007669"/>
    <property type="project" value="InterPro"/>
</dbReference>
<dbReference type="InterPro" id="IPR002885">
    <property type="entry name" value="PPR_rpt"/>
</dbReference>
<dbReference type="SUPFAM" id="SSF48452">
    <property type="entry name" value="TPR-like"/>
    <property type="match status" value="1"/>
</dbReference>
<protein>
    <recommendedName>
        <fullName evidence="3">DYW domain-containing protein</fullName>
    </recommendedName>
</protein>
<evidence type="ECO:0000256" key="2">
    <source>
        <dbReference type="PROSITE-ProRule" id="PRU00708"/>
    </source>
</evidence>
<dbReference type="InterPro" id="IPR046960">
    <property type="entry name" value="PPR_At4g14850-like_plant"/>
</dbReference>
<organism evidence="4 5">
    <name type="scientific">Colocasia esculenta</name>
    <name type="common">Wild taro</name>
    <name type="synonym">Arum esculentum</name>
    <dbReference type="NCBI Taxonomy" id="4460"/>
    <lineage>
        <taxon>Eukaryota</taxon>
        <taxon>Viridiplantae</taxon>
        <taxon>Streptophyta</taxon>
        <taxon>Embryophyta</taxon>
        <taxon>Tracheophyta</taxon>
        <taxon>Spermatophyta</taxon>
        <taxon>Magnoliopsida</taxon>
        <taxon>Liliopsida</taxon>
        <taxon>Araceae</taxon>
        <taxon>Aroideae</taxon>
        <taxon>Colocasieae</taxon>
        <taxon>Colocasia</taxon>
    </lineage>
</organism>
<feature type="repeat" description="PPR" evidence="2">
    <location>
        <begin position="463"/>
        <end position="497"/>
    </location>
</feature>
<feature type="repeat" description="PPR" evidence="2">
    <location>
        <begin position="229"/>
        <end position="263"/>
    </location>
</feature>
<reference evidence="4" key="1">
    <citation type="submission" date="2017-07" db="EMBL/GenBank/DDBJ databases">
        <title>Taro Niue Genome Assembly and Annotation.</title>
        <authorList>
            <person name="Atibalentja N."/>
            <person name="Keating K."/>
            <person name="Fields C.J."/>
        </authorList>
    </citation>
    <scope>NUCLEOTIDE SEQUENCE</scope>
    <source>
        <strain evidence="4">Niue_2</strain>
        <tissue evidence="4">Leaf</tissue>
    </source>
</reference>
<dbReference type="PROSITE" id="PS51375">
    <property type="entry name" value="PPR"/>
    <property type="match status" value="8"/>
</dbReference>
<dbReference type="Pfam" id="PF20431">
    <property type="entry name" value="E_motif"/>
    <property type="match status" value="1"/>
</dbReference>
<feature type="repeat" description="PPR" evidence="2">
    <location>
        <begin position="69"/>
        <end position="104"/>
    </location>
</feature>
<proteinExistence type="predicted"/>
<feature type="repeat" description="PPR" evidence="2">
    <location>
        <begin position="432"/>
        <end position="462"/>
    </location>
</feature>
<dbReference type="Proteomes" id="UP000652761">
    <property type="component" value="Unassembled WGS sequence"/>
</dbReference>
<keyword evidence="5" id="KW-1185">Reference proteome</keyword>
<evidence type="ECO:0000313" key="5">
    <source>
        <dbReference type="Proteomes" id="UP000652761"/>
    </source>
</evidence>
<dbReference type="Pfam" id="PF13041">
    <property type="entry name" value="PPR_2"/>
    <property type="match status" value="3"/>
</dbReference>